<dbReference type="PROSITE" id="PS00211">
    <property type="entry name" value="ABC_TRANSPORTER_1"/>
    <property type="match status" value="1"/>
</dbReference>
<evidence type="ECO:0000256" key="1">
    <source>
        <dbReference type="ARBA" id="ARBA00022448"/>
    </source>
</evidence>
<keyword evidence="2" id="KW-0547">Nucleotide-binding</keyword>
<reference evidence="5 6" key="1">
    <citation type="submission" date="2024-04" db="EMBL/GenBank/DDBJ databases">
        <title>Methanococcoides sp. LMO-2.</title>
        <authorList>
            <person name="Liang L."/>
        </authorList>
    </citation>
    <scope>NUCLEOTIDE SEQUENCE [LARGE SCALE GENOMIC DNA]</scope>
    <source>
        <strain evidence="5 6">LMO-2</strain>
    </source>
</reference>
<sequence length="212" mass="23312">MTIPVLKSVNLLVKEGEFVAIMGPSGSGKSTLMNLIGCLDRPTCGSVVLMGKDVNRISDNELARLRGLEIGFVFQSFNLVPRLTALENVELPTYANSRSGVDNRKHAMELLELVGLEDRMNYRPTELSGGQSQRVAVARSLINDPSLILADEPTGNLDSKTGKEIMDLFTDLNKKGRTIIMITHDPNLAEKYADRVVYLKDGYIESNNDVAN</sequence>
<dbReference type="SUPFAM" id="SSF52540">
    <property type="entry name" value="P-loop containing nucleoside triphosphate hydrolases"/>
    <property type="match status" value="1"/>
</dbReference>
<name>A0ABU9KSG2_9EURY</name>
<evidence type="ECO:0000313" key="5">
    <source>
        <dbReference type="EMBL" id="MEL4304572.1"/>
    </source>
</evidence>
<evidence type="ECO:0000313" key="6">
    <source>
        <dbReference type="Proteomes" id="UP001396646"/>
    </source>
</evidence>
<evidence type="ECO:0000256" key="2">
    <source>
        <dbReference type="ARBA" id="ARBA00022741"/>
    </source>
</evidence>
<comment type="caution">
    <text evidence="5">The sequence shown here is derived from an EMBL/GenBank/DDBJ whole genome shotgun (WGS) entry which is preliminary data.</text>
</comment>
<dbReference type="PROSITE" id="PS50893">
    <property type="entry name" value="ABC_TRANSPORTER_2"/>
    <property type="match status" value="1"/>
</dbReference>
<dbReference type="PANTHER" id="PTHR24220:SF86">
    <property type="entry name" value="ABC TRANSPORTER ABCH.1"/>
    <property type="match status" value="1"/>
</dbReference>
<evidence type="ECO:0000259" key="4">
    <source>
        <dbReference type="PROSITE" id="PS50893"/>
    </source>
</evidence>
<proteinExistence type="predicted"/>
<dbReference type="Proteomes" id="UP001396646">
    <property type="component" value="Unassembled WGS sequence"/>
</dbReference>
<dbReference type="InterPro" id="IPR027417">
    <property type="entry name" value="P-loop_NTPase"/>
</dbReference>
<dbReference type="CDD" id="cd03255">
    <property type="entry name" value="ABC_MJ0796_LolCDE_FtsE"/>
    <property type="match status" value="1"/>
</dbReference>
<dbReference type="InterPro" id="IPR017871">
    <property type="entry name" value="ABC_transporter-like_CS"/>
</dbReference>
<dbReference type="Gene3D" id="3.40.50.300">
    <property type="entry name" value="P-loop containing nucleotide triphosphate hydrolases"/>
    <property type="match status" value="1"/>
</dbReference>
<keyword evidence="3 5" id="KW-0067">ATP-binding</keyword>
<accession>A0ABU9KSG2</accession>
<feature type="domain" description="ABC transporter" evidence="4">
    <location>
        <begin position="1"/>
        <end position="212"/>
    </location>
</feature>
<gene>
    <name evidence="5" type="ORF">WOA13_01790</name>
</gene>
<dbReference type="EMBL" id="JBCAUS010000002">
    <property type="protein sequence ID" value="MEL4304572.1"/>
    <property type="molecule type" value="Genomic_DNA"/>
</dbReference>
<dbReference type="InterPro" id="IPR015854">
    <property type="entry name" value="ABC_transpr_LolD-like"/>
</dbReference>
<dbReference type="PANTHER" id="PTHR24220">
    <property type="entry name" value="IMPORT ATP-BINDING PROTEIN"/>
    <property type="match status" value="1"/>
</dbReference>
<dbReference type="SMART" id="SM00382">
    <property type="entry name" value="AAA"/>
    <property type="match status" value="1"/>
</dbReference>
<evidence type="ECO:0000256" key="3">
    <source>
        <dbReference type="ARBA" id="ARBA00022840"/>
    </source>
</evidence>
<dbReference type="InterPro" id="IPR003593">
    <property type="entry name" value="AAA+_ATPase"/>
</dbReference>
<protein>
    <submittedName>
        <fullName evidence="5">ABC transporter ATP-binding protein</fullName>
    </submittedName>
</protein>
<dbReference type="GO" id="GO:0005524">
    <property type="term" value="F:ATP binding"/>
    <property type="evidence" value="ECO:0007669"/>
    <property type="project" value="UniProtKB-KW"/>
</dbReference>
<organism evidence="5 6">
    <name type="scientific">Methanococcoides cohabitans</name>
    <dbReference type="NCBI Taxonomy" id="3136559"/>
    <lineage>
        <taxon>Archaea</taxon>
        <taxon>Methanobacteriati</taxon>
        <taxon>Methanobacteriota</taxon>
        <taxon>Stenosarchaea group</taxon>
        <taxon>Methanomicrobia</taxon>
        <taxon>Methanosarcinales</taxon>
        <taxon>Methanosarcinaceae</taxon>
        <taxon>Methanococcoides</taxon>
    </lineage>
</organism>
<keyword evidence="6" id="KW-1185">Reference proteome</keyword>
<keyword evidence="1" id="KW-0813">Transport</keyword>
<dbReference type="InterPro" id="IPR017911">
    <property type="entry name" value="MacB-like_ATP-bd"/>
</dbReference>
<dbReference type="Pfam" id="PF00005">
    <property type="entry name" value="ABC_tran"/>
    <property type="match status" value="1"/>
</dbReference>
<dbReference type="InterPro" id="IPR003439">
    <property type="entry name" value="ABC_transporter-like_ATP-bd"/>
</dbReference>